<dbReference type="EMBL" id="CP017553">
    <property type="protein sequence ID" value="AOW00537.1"/>
    <property type="molecule type" value="Genomic_DNA"/>
</dbReference>
<feature type="signal peptide" evidence="2">
    <location>
        <begin position="1"/>
        <end position="17"/>
    </location>
</feature>
<name>A0A1D8N4H9_YARLL</name>
<feature type="chain" id="PRO_5009110324" evidence="2">
    <location>
        <begin position="18"/>
        <end position="868"/>
    </location>
</feature>
<dbReference type="AlphaFoldDB" id="A0A1D8N4H9"/>
<feature type="region of interest" description="Disordered" evidence="1">
    <location>
        <begin position="807"/>
        <end position="833"/>
    </location>
</feature>
<evidence type="ECO:0000256" key="2">
    <source>
        <dbReference type="SAM" id="SignalP"/>
    </source>
</evidence>
<keyword evidence="2" id="KW-0732">Signal</keyword>
<sequence length="868" mass="90874">MKISHILLGLLATTVHATITSDENIRQHIPPRLLTQDADDLIKQLVAAAKEVANANGQTNITPNVDREKIKSDARNLGNSFVLEDLQKQQDFAYYVYPYFCDPPNWYDVLSVYAPMRDPYAIKYWLSRSGSPPYTLAQYNEAINQVYKMYAAQQAARWKETQEQVTVVNNWPPAGKCIPLASITTTTVVPGTKAGTTTISSGGRYHVEITKVPVSTNTIPGLSAGTRTLVNSQGNFYNEVVVVPASTTTVPGHTAGTATLTDADGGFYEVVTLVPVSTITVPGLVTGTETLVNRNGSFYEQVTVVPMSTTVVPGHIVGTATIRNSDGGFYERVPSVPVSTNTVPGLIPGTATLVNHNGSFYEQVTVVPTSTTVVPGHTAGTETLRNTDGGFYVRATVIPGSTTVVPGHTAGTATLQYTNGSFYEVVTNVPVSTNIVLGLTAGTETLIDSKGNFYEQVTRTVVSTNTVLGESSGTETLTNPHGDFYEQVTSVSSLPIFSTRSSGSIVSTNIVPGYREGTEILTGTNGNLFVQVTRTPISTNTVSGSIVGTEILINSDGDFFEQVTSIRASSIVDATSSASASTDSFSSTGSTSSTGVPSLTRISGTFTVFATKDSSPSAFVATTISFGHSKVAETIRDTTGDAMEQATSTPFSTSPLVGSVIDTEILTKSNGDVSIPVPTAANTKSSATSSTDIISVVPDSVHFGSTKEVKSPTDTISSSFVHETGAPVATKTSTGITVAIEIHASPSSVQYKQTTGFPKVASTMAISSNSVVSALVAPRPTTHTSLRNSEDEFTGLSTSVNVSKNMVSTVSGPNESQTSKGPGDGSISVGGVPLSAQPPGLEFPIQANSASRLAIGAVLVLPMALPLL</sequence>
<accession>A0A1D8N4H9</accession>
<evidence type="ECO:0000313" key="4">
    <source>
        <dbReference type="Proteomes" id="UP000182444"/>
    </source>
</evidence>
<organism evidence="3 4">
    <name type="scientific">Yarrowia lipolytica</name>
    <name type="common">Candida lipolytica</name>
    <dbReference type="NCBI Taxonomy" id="4952"/>
    <lineage>
        <taxon>Eukaryota</taxon>
        <taxon>Fungi</taxon>
        <taxon>Dikarya</taxon>
        <taxon>Ascomycota</taxon>
        <taxon>Saccharomycotina</taxon>
        <taxon>Dipodascomycetes</taxon>
        <taxon>Dipodascales</taxon>
        <taxon>Dipodascales incertae sedis</taxon>
        <taxon>Yarrowia</taxon>
    </lineage>
</organism>
<dbReference type="VEuPathDB" id="FungiDB:YALI1_A11797g"/>
<proteinExistence type="predicted"/>
<dbReference type="Proteomes" id="UP000182444">
    <property type="component" value="Chromosome 1A"/>
</dbReference>
<dbReference type="RefSeq" id="XP_068137839.1">
    <property type="nucleotide sequence ID" value="XM_068281738.1"/>
</dbReference>
<reference evidence="3 4" key="1">
    <citation type="journal article" date="2016" name="PLoS ONE">
        <title>Sequence Assembly of Yarrowia lipolytica Strain W29/CLIB89 Shows Transposable Element Diversity.</title>
        <authorList>
            <person name="Magnan C."/>
            <person name="Yu J."/>
            <person name="Chang I."/>
            <person name="Jahn E."/>
            <person name="Kanomata Y."/>
            <person name="Wu J."/>
            <person name="Zeller M."/>
            <person name="Oakes M."/>
            <person name="Baldi P."/>
            <person name="Sandmeyer S."/>
        </authorList>
    </citation>
    <scope>NUCLEOTIDE SEQUENCE [LARGE SCALE GENOMIC DNA]</scope>
    <source>
        <strain evidence="4">CLIB89(W29)</strain>
    </source>
</reference>
<evidence type="ECO:0000313" key="3">
    <source>
        <dbReference type="EMBL" id="AOW00537.1"/>
    </source>
</evidence>
<gene>
    <name evidence="3" type="ORF">YALI1_A11797g</name>
</gene>
<dbReference type="GeneID" id="2906178"/>
<feature type="compositionally biased region" description="Polar residues" evidence="1">
    <location>
        <begin position="807"/>
        <end position="820"/>
    </location>
</feature>
<protein>
    <submittedName>
        <fullName evidence="3">Uncharacterized protein</fullName>
    </submittedName>
</protein>
<dbReference type="VEuPathDB" id="FungiDB:YALI0_A11649g"/>
<evidence type="ECO:0000256" key="1">
    <source>
        <dbReference type="SAM" id="MobiDB-lite"/>
    </source>
</evidence>